<evidence type="ECO:0000313" key="1">
    <source>
        <dbReference type="EMBL" id="PPV16544.1"/>
    </source>
</evidence>
<sequence length="307" mass="36420">MLLYKFKSARSILDQYNELENQTIHFSSREDLNDPLEGYIRLYWQGDEIAWKGIFKNYINCLNESFFNYRIGMNKNELENINVFVVESTLLTESAKELSRSITNEFINDGRILKFIKSLGREDIKVDKEDLKIILYSIHNIALNIIVEKQYKYGYLNESDFLIFKENDVYRGDVGEILEGYIESKKIDNKEKGKQFFKIISDAFEEMRLHAATKIDMLDDERRADWFYITTEFTNIYLQKIENLIHSPCYLTCFSKKYNNSSMWGNYADNHKGICMIFNVNEKNSEYYLPLERLYSFSSNGSEKKVY</sequence>
<comment type="caution">
    <text evidence="1">The sequence shown here is derived from an EMBL/GenBank/DDBJ whole genome shotgun (WGS) entry which is preliminary data.</text>
</comment>
<evidence type="ECO:0008006" key="3">
    <source>
        <dbReference type="Google" id="ProtNLM"/>
    </source>
</evidence>
<accession>A0A0A6Q0B2</accession>
<evidence type="ECO:0000313" key="2">
    <source>
        <dbReference type="Proteomes" id="UP000238081"/>
    </source>
</evidence>
<reference evidence="1 2" key="1">
    <citation type="submission" date="2016-01" db="EMBL/GenBank/DDBJ databases">
        <title>Characterization of the Clostridium difficile lineages that are prevalent in Hong Kong and China.</title>
        <authorList>
            <person name="Kwok J.S.-L."/>
            <person name="Lam W.-Y."/>
            <person name="Ip M."/>
            <person name="Chan T.-F."/>
            <person name="Hawkey P.M."/>
            <person name="Tsui S.K.-W."/>
        </authorList>
    </citation>
    <scope>NUCLEOTIDE SEQUENCE [LARGE SCALE GENOMIC DNA]</scope>
    <source>
        <strain evidence="1 2">300064</strain>
    </source>
</reference>
<proteinExistence type="predicted"/>
<protein>
    <recommendedName>
        <fullName evidence="3">DUF2971 domain-containing protein</fullName>
    </recommendedName>
</protein>
<name>A0A0A6Q0B2_CLOBU</name>
<dbReference type="Proteomes" id="UP000238081">
    <property type="component" value="Unassembled WGS sequence"/>
</dbReference>
<organism evidence="1 2">
    <name type="scientific">Clostridium butyricum</name>
    <dbReference type="NCBI Taxonomy" id="1492"/>
    <lineage>
        <taxon>Bacteria</taxon>
        <taxon>Bacillati</taxon>
        <taxon>Bacillota</taxon>
        <taxon>Clostridia</taxon>
        <taxon>Eubacteriales</taxon>
        <taxon>Clostridiaceae</taxon>
        <taxon>Clostridium</taxon>
    </lineage>
</organism>
<gene>
    <name evidence="1" type="ORF">AWN73_09750</name>
</gene>
<dbReference type="AlphaFoldDB" id="A0A0A6Q0B2"/>
<dbReference type="RefSeq" id="WP_043662894.1">
    <property type="nucleotide sequence ID" value="NZ_JSEG01000005.1"/>
</dbReference>
<dbReference type="EMBL" id="LRDH01000077">
    <property type="protein sequence ID" value="PPV16544.1"/>
    <property type="molecule type" value="Genomic_DNA"/>
</dbReference>